<evidence type="ECO:0000313" key="13">
    <source>
        <dbReference type="EMBL" id="EXY74705.1"/>
    </source>
</evidence>
<dbReference type="InterPro" id="IPR039426">
    <property type="entry name" value="TonB-dep_rcpt-like"/>
</dbReference>
<evidence type="ECO:0000259" key="11">
    <source>
        <dbReference type="Pfam" id="PF00593"/>
    </source>
</evidence>
<gene>
    <name evidence="13" type="ORF">M124_1483</name>
</gene>
<evidence type="ECO:0000256" key="1">
    <source>
        <dbReference type="ARBA" id="ARBA00004571"/>
    </source>
</evidence>
<name>A0A015W2L6_BACFG</name>
<evidence type="ECO:0000313" key="14">
    <source>
        <dbReference type="Proteomes" id="UP000020529"/>
    </source>
</evidence>
<dbReference type="InterPro" id="IPR012910">
    <property type="entry name" value="Plug_dom"/>
</dbReference>
<accession>A0A015W2L6</accession>
<dbReference type="AlphaFoldDB" id="A0A015W2L6"/>
<keyword evidence="3 8" id="KW-1134">Transmembrane beta strand</keyword>
<keyword evidence="5 9" id="KW-0798">TonB box</keyword>
<sequence length="1095" mass="121493">MKKTIFLILCILCSLGAMAQKKSITGVVTDASGESVIGASVVEVGTTNGVITDIDGKFTLSVDPNGKIKVSFVGYQPQVLDVKGRNSFNIKMKEDSEMLDEVVVTGYGGKQLRTKVTNSISKVKEESLKVGLFSNPAQALSGAVAGLKVTQASGSPGATPTIVLRGGTNLDGTGSPLVMIDGQLRDGLSDINPEDIESMEVLKDAGATALYGARASNGVILVTTKNGKAGHREINFKAKLGLNYVNNPYEFLGGEDYINILRTTYAKSGYKCSDGEYVSIAPLSNLTGASPFGTGNVLGKSAWNIMGKTADNAYLLQKGWKEMVDPLDPSNMIIYKDINPADYNLNNPSFSQDYNINMSGGNDRGSYYAGLGYNRQEGLPVSTFYERYSFVLNASYKITDWLTSTSNFNYNRANWKNMPGSNGSEGNYFGRIMSTPPTARFEDEDGNPTLGPNVADGNQAFQPEKWQTFNQTDKFTMIQGFQIDIMKGLFIKGTANWYYSEGLYESFTKDYMDNMLTEHYTKTRTSTAKFERNFAQTYNAVLNFTHTFAKDHNVNLMLGMEYYDNYKRGFEAKGSGAPTDDFSDLSLTDNGEGKRTINSWHEQYRILSYFGRLNYDYKSKYLLSAVFRQDGYSSLLGDNRWGFFPGVSAGWIFGQENFIKEAIPFLSFGKLRASYGVNGNASGIGAYTLQGSYNTAVYNGNTGFLIGTLPNPGLRWEKTKTAEVGMDLSFFENRLNANFTYYNRLTSDKYAAFSLPSTTGFSSITNNNGKFRNSGVEIELSGKILKTKDWSWEASANISFNKNKVVALPDNGLELNRQGGQQIYTGEKFTNEKGEIEYAKKWVGGYQEGKEPGVMVVYKSEGIYRNWNEIPGDLVITSGNYYGKKMYGPEAWKKLTKEQQKNALPIMPGDMKWKDINEDGIIDSYDQIVAGNTTPHWIGGFNTTLRWKNFQLYGRFDFALDYWIYDHTLPEIFLACAQGTYNTTKEVFNTWSEENPNAKYPRYAYADVLTNANYARNSTMFAYKGNYLAIREISLSYSLPKAWANKAYCQKVDVSITGQNLGYITSANVATPEVSNAGSGYALPRTLLFGLNVTF</sequence>
<evidence type="ECO:0000256" key="3">
    <source>
        <dbReference type="ARBA" id="ARBA00022452"/>
    </source>
</evidence>
<feature type="domain" description="TonB-dependent receptor-like beta-barrel" evidence="11">
    <location>
        <begin position="382"/>
        <end position="814"/>
    </location>
</feature>
<dbReference type="InterPro" id="IPR008969">
    <property type="entry name" value="CarboxyPept-like_regulatory"/>
</dbReference>
<evidence type="ECO:0000256" key="8">
    <source>
        <dbReference type="PROSITE-ProRule" id="PRU01360"/>
    </source>
</evidence>
<keyword evidence="6 8" id="KW-0472">Membrane</keyword>
<dbReference type="RefSeq" id="WP_032587986.1">
    <property type="nucleotide sequence ID" value="NZ_JGCY01000272.1"/>
</dbReference>
<dbReference type="InterPro" id="IPR023996">
    <property type="entry name" value="TonB-dep_OMP_SusC/RagA"/>
</dbReference>
<evidence type="ECO:0000256" key="10">
    <source>
        <dbReference type="SAM" id="SignalP"/>
    </source>
</evidence>
<comment type="subcellular location">
    <subcellularLocation>
        <location evidence="1 8">Cell outer membrane</location>
        <topology evidence="1 8">Multi-pass membrane protein</topology>
    </subcellularLocation>
</comment>
<dbReference type="EMBL" id="JGCY01000272">
    <property type="protein sequence ID" value="EXY74705.1"/>
    <property type="molecule type" value="Genomic_DNA"/>
</dbReference>
<dbReference type="SUPFAM" id="SSF56935">
    <property type="entry name" value="Porins"/>
    <property type="match status" value="1"/>
</dbReference>
<feature type="domain" description="TonB-dependent receptor plug" evidence="12">
    <location>
        <begin position="115"/>
        <end position="219"/>
    </location>
</feature>
<dbReference type="InterPro" id="IPR036942">
    <property type="entry name" value="Beta-barrel_TonB_sf"/>
</dbReference>
<dbReference type="SUPFAM" id="SSF49464">
    <property type="entry name" value="Carboxypeptidase regulatory domain-like"/>
    <property type="match status" value="1"/>
</dbReference>
<evidence type="ECO:0000259" key="12">
    <source>
        <dbReference type="Pfam" id="PF07715"/>
    </source>
</evidence>
<evidence type="ECO:0000256" key="6">
    <source>
        <dbReference type="ARBA" id="ARBA00023136"/>
    </source>
</evidence>
<proteinExistence type="inferred from homology"/>
<dbReference type="InterPro" id="IPR037066">
    <property type="entry name" value="Plug_dom_sf"/>
</dbReference>
<evidence type="ECO:0000256" key="7">
    <source>
        <dbReference type="ARBA" id="ARBA00023237"/>
    </source>
</evidence>
<dbReference type="PATRIC" id="fig|1339315.3.peg.2256"/>
<protein>
    <submittedName>
        <fullName evidence="13">TonB-linked outer membrane, SusC/RagA family protein</fullName>
    </submittedName>
</protein>
<keyword evidence="10" id="KW-0732">Signal</keyword>
<keyword evidence="7 8" id="KW-0998">Cell outer membrane</keyword>
<dbReference type="InterPro" id="IPR023997">
    <property type="entry name" value="TonB-dep_OMP_SusC/RagA_CS"/>
</dbReference>
<dbReference type="Pfam" id="PF13715">
    <property type="entry name" value="CarbopepD_reg_2"/>
    <property type="match status" value="1"/>
</dbReference>
<feature type="chain" id="PRO_5001478270" evidence="10">
    <location>
        <begin position="20"/>
        <end position="1095"/>
    </location>
</feature>
<evidence type="ECO:0000256" key="9">
    <source>
        <dbReference type="RuleBase" id="RU003357"/>
    </source>
</evidence>
<feature type="signal peptide" evidence="10">
    <location>
        <begin position="1"/>
        <end position="19"/>
    </location>
</feature>
<dbReference type="Pfam" id="PF00593">
    <property type="entry name" value="TonB_dep_Rec_b-barrel"/>
    <property type="match status" value="1"/>
</dbReference>
<evidence type="ECO:0000256" key="2">
    <source>
        <dbReference type="ARBA" id="ARBA00022448"/>
    </source>
</evidence>
<dbReference type="Gene3D" id="2.170.130.10">
    <property type="entry name" value="TonB-dependent receptor, plug domain"/>
    <property type="match status" value="1"/>
</dbReference>
<keyword evidence="2 8" id="KW-0813">Transport</keyword>
<keyword evidence="4 8" id="KW-0812">Transmembrane</keyword>
<dbReference type="InterPro" id="IPR000531">
    <property type="entry name" value="Beta-barrel_TonB"/>
</dbReference>
<comment type="caution">
    <text evidence="13">The sequence shown here is derived from an EMBL/GenBank/DDBJ whole genome shotgun (WGS) entry which is preliminary data.</text>
</comment>
<dbReference type="Pfam" id="PF07715">
    <property type="entry name" value="Plug"/>
    <property type="match status" value="1"/>
</dbReference>
<evidence type="ECO:0000256" key="4">
    <source>
        <dbReference type="ARBA" id="ARBA00022692"/>
    </source>
</evidence>
<dbReference type="GO" id="GO:0009279">
    <property type="term" value="C:cell outer membrane"/>
    <property type="evidence" value="ECO:0007669"/>
    <property type="project" value="UniProtKB-SubCell"/>
</dbReference>
<dbReference type="FunFam" id="2.60.40.1120:FF:000003">
    <property type="entry name" value="Outer membrane protein Omp121"/>
    <property type="match status" value="1"/>
</dbReference>
<dbReference type="Proteomes" id="UP000020529">
    <property type="component" value="Unassembled WGS sequence"/>
</dbReference>
<reference evidence="13 14" key="1">
    <citation type="submission" date="2014-02" db="EMBL/GenBank/DDBJ databases">
        <authorList>
            <person name="Sears C."/>
            <person name="Carroll K."/>
            <person name="Sack B.R."/>
            <person name="Qadri F."/>
            <person name="Myers L.L."/>
            <person name="Chung G.-T."/>
            <person name="Escheverria P."/>
            <person name="Fraser C.M."/>
            <person name="Sadzewicz L."/>
            <person name="Shefchek K.A."/>
            <person name="Tallon L."/>
            <person name="Das S.P."/>
            <person name="Daugherty S."/>
            <person name="Mongodin E.F."/>
        </authorList>
    </citation>
    <scope>NUCLEOTIDE SEQUENCE [LARGE SCALE GENOMIC DNA]</scope>
    <source>
        <strain evidence="14">3988T(B)14</strain>
    </source>
</reference>
<dbReference type="Gene3D" id="2.60.40.1120">
    <property type="entry name" value="Carboxypeptidase-like, regulatory domain"/>
    <property type="match status" value="1"/>
</dbReference>
<comment type="similarity">
    <text evidence="8 9">Belongs to the TonB-dependent receptor family.</text>
</comment>
<dbReference type="NCBIfam" id="TIGR04056">
    <property type="entry name" value="OMP_RagA_SusC"/>
    <property type="match status" value="1"/>
</dbReference>
<dbReference type="PROSITE" id="PS52016">
    <property type="entry name" value="TONB_DEPENDENT_REC_3"/>
    <property type="match status" value="1"/>
</dbReference>
<dbReference type="NCBIfam" id="TIGR04057">
    <property type="entry name" value="SusC_RagA_signa"/>
    <property type="match status" value="1"/>
</dbReference>
<dbReference type="Gene3D" id="2.40.170.20">
    <property type="entry name" value="TonB-dependent receptor, beta-barrel domain"/>
    <property type="match status" value="1"/>
</dbReference>
<organism evidence="13 14">
    <name type="scientific">Bacteroides fragilis str. 3988T(B)14</name>
    <dbReference type="NCBI Taxonomy" id="1339315"/>
    <lineage>
        <taxon>Bacteria</taxon>
        <taxon>Pseudomonadati</taxon>
        <taxon>Bacteroidota</taxon>
        <taxon>Bacteroidia</taxon>
        <taxon>Bacteroidales</taxon>
        <taxon>Bacteroidaceae</taxon>
        <taxon>Bacteroides</taxon>
    </lineage>
</organism>
<evidence type="ECO:0000256" key="5">
    <source>
        <dbReference type="ARBA" id="ARBA00023077"/>
    </source>
</evidence>